<feature type="coiled-coil region" evidence="2">
    <location>
        <begin position="392"/>
        <end position="454"/>
    </location>
</feature>
<dbReference type="PROSITE" id="PS50018">
    <property type="entry name" value="RAS_GTPASE_ACTIV_2"/>
    <property type="match status" value="1"/>
</dbReference>
<dbReference type="CDD" id="cd04519">
    <property type="entry name" value="RasGAP"/>
    <property type="match status" value="1"/>
</dbReference>
<evidence type="ECO:0000256" key="3">
    <source>
        <dbReference type="SAM" id="MobiDB-lite"/>
    </source>
</evidence>
<dbReference type="InterPro" id="IPR001936">
    <property type="entry name" value="RasGAP_dom"/>
</dbReference>
<dbReference type="Pfam" id="PF00616">
    <property type="entry name" value="RasGAP"/>
    <property type="match status" value="1"/>
</dbReference>
<dbReference type="STRING" id="1890364.A0A2P6N4C4"/>
<dbReference type="Gene3D" id="1.10.506.10">
    <property type="entry name" value="GTPase Activation - p120gap, domain 1"/>
    <property type="match status" value="2"/>
</dbReference>
<dbReference type="SUPFAM" id="SSF48350">
    <property type="entry name" value="GTPase activation domain, GAP"/>
    <property type="match status" value="1"/>
</dbReference>
<dbReference type="SMART" id="SM00323">
    <property type="entry name" value="RasGAP"/>
    <property type="match status" value="1"/>
</dbReference>
<feature type="region of interest" description="Disordered" evidence="3">
    <location>
        <begin position="44"/>
        <end position="66"/>
    </location>
</feature>
<dbReference type="PANTHER" id="PTHR10194">
    <property type="entry name" value="RAS GTPASE-ACTIVATING PROTEINS"/>
    <property type="match status" value="1"/>
</dbReference>
<dbReference type="EMBL" id="MDYQ01000207">
    <property type="protein sequence ID" value="PRP78797.1"/>
    <property type="molecule type" value="Genomic_DNA"/>
</dbReference>
<comment type="caution">
    <text evidence="5">The sequence shown here is derived from an EMBL/GenBank/DDBJ whole genome shotgun (WGS) entry which is preliminary data.</text>
</comment>
<dbReference type="Proteomes" id="UP000241769">
    <property type="component" value="Unassembled WGS sequence"/>
</dbReference>
<feature type="region of interest" description="Disordered" evidence="3">
    <location>
        <begin position="1"/>
        <end position="31"/>
    </location>
</feature>
<feature type="compositionally biased region" description="Basic and acidic residues" evidence="3">
    <location>
        <begin position="13"/>
        <end position="23"/>
    </location>
</feature>
<evidence type="ECO:0000256" key="1">
    <source>
        <dbReference type="ARBA" id="ARBA00022468"/>
    </source>
</evidence>
<dbReference type="GO" id="GO:0005096">
    <property type="term" value="F:GTPase activator activity"/>
    <property type="evidence" value="ECO:0007669"/>
    <property type="project" value="UniProtKB-KW"/>
</dbReference>
<accession>A0A2P6N4C4</accession>
<keyword evidence="6" id="KW-1185">Reference proteome</keyword>
<dbReference type="InterPro" id="IPR039360">
    <property type="entry name" value="Ras_GTPase"/>
</dbReference>
<dbReference type="OrthoDB" id="14138at2759"/>
<dbReference type="InterPro" id="IPR008936">
    <property type="entry name" value="Rho_GTPase_activation_prot"/>
</dbReference>
<gene>
    <name evidence="5" type="ORF">PROFUN_00970</name>
</gene>
<proteinExistence type="predicted"/>
<organism evidence="5 6">
    <name type="scientific">Planoprotostelium fungivorum</name>
    <dbReference type="NCBI Taxonomy" id="1890364"/>
    <lineage>
        <taxon>Eukaryota</taxon>
        <taxon>Amoebozoa</taxon>
        <taxon>Evosea</taxon>
        <taxon>Variosea</taxon>
        <taxon>Cavosteliida</taxon>
        <taxon>Cavosteliaceae</taxon>
        <taxon>Planoprotostelium</taxon>
    </lineage>
</organism>
<dbReference type="AlphaFoldDB" id="A0A2P6N4C4"/>
<evidence type="ECO:0000313" key="6">
    <source>
        <dbReference type="Proteomes" id="UP000241769"/>
    </source>
</evidence>
<evidence type="ECO:0000313" key="5">
    <source>
        <dbReference type="EMBL" id="PRP78797.1"/>
    </source>
</evidence>
<sequence>MSTHGTSSIVKHKATDEGKEDSSPHQIMADLSKSKSVDSIAAILSNPPASNVEQPPKRPSLLRSSSSLQRVESERIVQNPIFRGRTFLAEFLTKDMEVVTAISESTIGEDANNVIAESIFVIFEASNKGKRLLTWAIARELAGQKSISTLFRVPSEAPKFMSVLYQKNGRRYIESVVGGLVRQAQGLDKNLAGGDKEHFVREIIPLLEGLVDRIINTIESMPTVLKKVLGHIGKEVDDQFPGTSSGDKMISYLFFSRYLNPAIVSPESCGLTTERPALTAQRALVLCSKVLQNLVTGMEFEDPRDEPLNRFIKQKEPRIKILLEQMREQVDIPDRLFHVTSAQNQSALINILQVMKDNKIRVHSLLTKPETKMSFLQMVDAGLFAPVITNEKKREKKNGKSLEERLERAETSIRKLTEQTSEQREVIDSQRRTIVEWMEVCKRLQAENESKKEEMSRIWEALRAKNNEM</sequence>
<evidence type="ECO:0000256" key="2">
    <source>
        <dbReference type="SAM" id="Coils"/>
    </source>
</evidence>
<keyword evidence="1" id="KW-0343">GTPase activation</keyword>
<feature type="domain" description="Ras-GAP" evidence="4">
    <location>
        <begin position="111"/>
        <end position="296"/>
    </location>
</feature>
<protein>
    <submittedName>
        <fullName evidence="5">Regulator of chromosome condensation domain-containing protein</fullName>
    </submittedName>
</protein>
<evidence type="ECO:0000259" key="4">
    <source>
        <dbReference type="PROSITE" id="PS50018"/>
    </source>
</evidence>
<dbReference type="PANTHER" id="PTHR10194:SF60">
    <property type="entry name" value="RAS GTPASE-ACTIVATING PROTEIN RASKOL"/>
    <property type="match status" value="1"/>
</dbReference>
<dbReference type="InParanoid" id="A0A2P6N4C4"/>
<reference evidence="5 6" key="1">
    <citation type="journal article" date="2018" name="Genome Biol. Evol.">
        <title>Multiple Roots of Fruiting Body Formation in Amoebozoa.</title>
        <authorList>
            <person name="Hillmann F."/>
            <person name="Forbes G."/>
            <person name="Novohradska S."/>
            <person name="Ferling I."/>
            <person name="Riege K."/>
            <person name="Groth M."/>
            <person name="Westermann M."/>
            <person name="Marz M."/>
            <person name="Spaller T."/>
            <person name="Winckler T."/>
            <person name="Schaap P."/>
            <person name="Glockner G."/>
        </authorList>
    </citation>
    <scope>NUCLEOTIDE SEQUENCE [LARGE SCALE GENOMIC DNA]</scope>
    <source>
        <strain evidence="5 6">Jena</strain>
    </source>
</reference>
<keyword evidence="2" id="KW-0175">Coiled coil</keyword>
<name>A0A2P6N4C4_9EUKA</name>